<evidence type="ECO:0000313" key="2">
    <source>
        <dbReference type="EMBL" id="EJX08277.1"/>
    </source>
</evidence>
<comment type="caution">
    <text evidence="2">The sequence shown here is derived from an EMBL/GenBank/DDBJ whole genome shotgun (WGS) entry which is preliminary data.</text>
</comment>
<sequence>MSIGLNQLIVNNLGYFCGQAAVISSLSILGSLLASLLVYQLFFKKGEISHEK</sequence>
<dbReference type="AlphaFoldDB" id="J9GKF2"/>
<evidence type="ECO:0000256" key="1">
    <source>
        <dbReference type="SAM" id="Phobius"/>
    </source>
</evidence>
<keyword evidence="1" id="KW-1133">Transmembrane helix</keyword>
<protein>
    <submittedName>
        <fullName evidence="2">Uncharacterized protein</fullName>
    </submittedName>
</protein>
<reference evidence="2" key="1">
    <citation type="journal article" date="2012" name="PLoS ONE">
        <title>Gene sets for utilization of primary and secondary nutrition supplies in the distal gut of endangered iberian lynx.</title>
        <authorList>
            <person name="Alcaide M."/>
            <person name="Messina E."/>
            <person name="Richter M."/>
            <person name="Bargiela R."/>
            <person name="Peplies J."/>
            <person name="Huws S.A."/>
            <person name="Newbold C.J."/>
            <person name="Golyshin P.N."/>
            <person name="Simon M.A."/>
            <person name="Lopez G."/>
            <person name="Yakimov M.M."/>
            <person name="Ferrer M."/>
        </authorList>
    </citation>
    <scope>NUCLEOTIDE SEQUENCE</scope>
</reference>
<accession>J9GKF2</accession>
<dbReference type="EMBL" id="AMCI01000663">
    <property type="protein sequence ID" value="EJX08277.1"/>
    <property type="molecule type" value="Genomic_DNA"/>
</dbReference>
<proteinExistence type="predicted"/>
<gene>
    <name evidence="2" type="ORF">EVA_03639</name>
</gene>
<name>J9GKF2_9ZZZZ</name>
<keyword evidence="1" id="KW-0812">Transmembrane</keyword>
<feature type="transmembrane region" description="Helical" evidence="1">
    <location>
        <begin position="20"/>
        <end position="42"/>
    </location>
</feature>
<organism evidence="2">
    <name type="scientific">gut metagenome</name>
    <dbReference type="NCBI Taxonomy" id="749906"/>
    <lineage>
        <taxon>unclassified sequences</taxon>
        <taxon>metagenomes</taxon>
        <taxon>organismal metagenomes</taxon>
    </lineage>
</organism>
<keyword evidence="1" id="KW-0472">Membrane</keyword>